<sequence>MLLEGLSVVHLQCHNGVETVAFAQKGARTAGVDFSGENLAVARRSAQAAGVRVEFVEADVYDAVEALEGRTFDLVYTGRGPLPYLSELRAWADVVAELLKPGGLVYLMEFHPLLNSIGRAGPRDAGQPLELRYDYQGGRRAINSAPRTPTPRRRAG</sequence>
<name>A0ABP9THB7_9ACTN</name>
<evidence type="ECO:0000313" key="3">
    <source>
        <dbReference type="Proteomes" id="UP001499878"/>
    </source>
</evidence>
<dbReference type="Gene3D" id="3.40.50.150">
    <property type="entry name" value="Vaccinia Virus protein VP39"/>
    <property type="match status" value="1"/>
</dbReference>
<dbReference type="Proteomes" id="UP001499878">
    <property type="component" value="Unassembled WGS sequence"/>
</dbReference>
<dbReference type="Pfam" id="PF13649">
    <property type="entry name" value="Methyltransf_25"/>
    <property type="match status" value="1"/>
</dbReference>
<dbReference type="SUPFAM" id="SSF53335">
    <property type="entry name" value="S-adenosyl-L-methionine-dependent methyltransferases"/>
    <property type="match status" value="1"/>
</dbReference>
<dbReference type="InterPro" id="IPR029063">
    <property type="entry name" value="SAM-dependent_MTases_sf"/>
</dbReference>
<reference evidence="3" key="1">
    <citation type="journal article" date="2019" name="Int. J. Syst. Evol. Microbiol.">
        <title>The Global Catalogue of Microorganisms (GCM) 10K type strain sequencing project: providing services to taxonomists for standard genome sequencing and annotation.</title>
        <authorList>
            <consortium name="The Broad Institute Genomics Platform"/>
            <consortium name="The Broad Institute Genome Sequencing Center for Infectious Disease"/>
            <person name="Wu L."/>
            <person name="Ma J."/>
        </authorList>
    </citation>
    <scope>NUCLEOTIDE SEQUENCE [LARGE SCALE GENOMIC DNA]</scope>
    <source>
        <strain evidence="3">JCM 18306</strain>
    </source>
</reference>
<evidence type="ECO:0000259" key="1">
    <source>
        <dbReference type="Pfam" id="PF13649"/>
    </source>
</evidence>
<protein>
    <recommendedName>
        <fullName evidence="1">Methyltransferase domain-containing protein</fullName>
    </recommendedName>
</protein>
<evidence type="ECO:0000313" key="2">
    <source>
        <dbReference type="EMBL" id="GAA5216154.1"/>
    </source>
</evidence>
<comment type="caution">
    <text evidence="2">The sequence shown here is derived from an EMBL/GenBank/DDBJ whole genome shotgun (WGS) entry which is preliminary data.</text>
</comment>
<organism evidence="2 3">
    <name type="scientific">Streptomyces thinghirensis</name>
    <dbReference type="NCBI Taxonomy" id="551547"/>
    <lineage>
        <taxon>Bacteria</taxon>
        <taxon>Bacillati</taxon>
        <taxon>Actinomycetota</taxon>
        <taxon>Actinomycetes</taxon>
        <taxon>Kitasatosporales</taxon>
        <taxon>Streptomycetaceae</taxon>
        <taxon>Streptomyces</taxon>
    </lineage>
</organism>
<gene>
    <name evidence="2" type="ORF">GCM10023323_68070</name>
</gene>
<dbReference type="CDD" id="cd02440">
    <property type="entry name" value="AdoMet_MTases"/>
    <property type="match status" value="1"/>
</dbReference>
<dbReference type="EMBL" id="BAABJR010000024">
    <property type="protein sequence ID" value="GAA5216154.1"/>
    <property type="molecule type" value="Genomic_DNA"/>
</dbReference>
<feature type="domain" description="Methyltransferase" evidence="1">
    <location>
        <begin position="8"/>
        <end position="103"/>
    </location>
</feature>
<dbReference type="InterPro" id="IPR041698">
    <property type="entry name" value="Methyltransf_25"/>
</dbReference>
<accession>A0ABP9THB7</accession>
<proteinExistence type="predicted"/>
<keyword evidence="3" id="KW-1185">Reference proteome</keyword>